<keyword evidence="2" id="KW-1133">Transmembrane helix</keyword>
<keyword evidence="2" id="KW-0812">Transmembrane</keyword>
<organism evidence="3 4">
    <name type="scientific">Planomicrobium soli</name>
    <dbReference type="NCBI Taxonomy" id="1176648"/>
    <lineage>
        <taxon>Bacteria</taxon>
        <taxon>Bacillati</taxon>
        <taxon>Bacillota</taxon>
        <taxon>Bacilli</taxon>
        <taxon>Bacillales</taxon>
        <taxon>Caryophanaceae</taxon>
        <taxon>Planomicrobium</taxon>
    </lineage>
</organism>
<dbReference type="AlphaFoldDB" id="A0A2P8H5K6"/>
<evidence type="ECO:0000313" key="4">
    <source>
        <dbReference type="Proteomes" id="UP000242682"/>
    </source>
</evidence>
<gene>
    <name evidence="3" type="ORF">B0H99_102182</name>
</gene>
<sequence length="219" mass="26322">MLNNRQREFRKKMKEVEQKKSNHNPIYSYREQRFEGEKPRKQYKRPLVQVGGIVSLLVLLWNLYAFSSHLFPWTANSSFVSTNQLEVHQYIQESAEIELALNEQIRSLITQYNENSLTDFHIEEAQKNMFELQKKMETNEPRFLAMKSYLREQFSLAYQLTNVLKTKNSEIKYREMEYIITNQNAQSVRRNEVLVELLESEKIPYEWLENGTISYQYEV</sequence>
<dbReference type="OrthoDB" id="2426074at2"/>
<evidence type="ECO:0000313" key="3">
    <source>
        <dbReference type="EMBL" id="PSL41498.1"/>
    </source>
</evidence>
<proteinExistence type="predicted"/>
<keyword evidence="4" id="KW-1185">Reference proteome</keyword>
<evidence type="ECO:0000256" key="2">
    <source>
        <dbReference type="SAM" id="Phobius"/>
    </source>
</evidence>
<dbReference type="Proteomes" id="UP000242682">
    <property type="component" value="Unassembled WGS sequence"/>
</dbReference>
<feature type="transmembrane region" description="Helical" evidence="2">
    <location>
        <begin position="47"/>
        <end position="66"/>
    </location>
</feature>
<evidence type="ECO:0000256" key="1">
    <source>
        <dbReference type="SAM" id="MobiDB-lite"/>
    </source>
</evidence>
<protein>
    <submittedName>
        <fullName evidence="3">Uncharacterized protein</fullName>
    </submittedName>
</protein>
<keyword evidence="2" id="KW-0472">Membrane</keyword>
<accession>A0A2P8H5K6</accession>
<comment type="caution">
    <text evidence="3">The sequence shown here is derived from an EMBL/GenBank/DDBJ whole genome shotgun (WGS) entry which is preliminary data.</text>
</comment>
<reference evidence="3 4" key="1">
    <citation type="submission" date="2018-03" db="EMBL/GenBank/DDBJ databases">
        <title>Genomic Encyclopedia of Type Strains, Phase III (KMG-III): the genomes of soil and plant-associated and newly described type strains.</title>
        <authorList>
            <person name="Whitman W."/>
        </authorList>
    </citation>
    <scope>NUCLEOTIDE SEQUENCE [LARGE SCALE GENOMIC DNA]</scope>
    <source>
        <strain evidence="3 4">CGMCC 1.12259</strain>
    </source>
</reference>
<dbReference type="EMBL" id="PYAT01000002">
    <property type="protein sequence ID" value="PSL41498.1"/>
    <property type="molecule type" value="Genomic_DNA"/>
</dbReference>
<name>A0A2P8H5K6_9BACL</name>
<dbReference type="RefSeq" id="WP_106532188.1">
    <property type="nucleotide sequence ID" value="NZ_PYAT01000002.1"/>
</dbReference>
<feature type="region of interest" description="Disordered" evidence="1">
    <location>
        <begin position="1"/>
        <end position="20"/>
    </location>
</feature>